<proteinExistence type="predicted"/>
<accession>A0A1Y3QZD5</accession>
<evidence type="ECO:0000313" key="3">
    <source>
        <dbReference type="EMBL" id="OUN05044.1"/>
    </source>
</evidence>
<dbReference type="Proteomes" id="UP000195772">
    <property type="component" value="Unassembled WGS sequence"/>
</dbReference>
<gene>
    <name evidence="3" type="ORF">B5G41_01705</name>
</gene>
<protein>
    <recommendedName>
        <fullName evidence="2">DUF4988 domain-containing protein</fullName>
    </recommendedName>
</protein>
<dbReference type="EMBL" id="NFHB01000001">
    <property type="protein sequence ID" value="OUN05044.1"/>
    <property type="molecule type" value="Genomic_DNA"/>
</dbReference>
<dbReference type="SUPFAM" id="SSF63825">
    <property type="entry name" value="YWTD domain"/>
    <property type="match status" value="1"/>
</dbReference>
<dbReference type="Gene3D" id="2.130.10.10">
    <property type="entry name" value="YVTN repeat-like/Quinoprotein amine dehydrogenase"/>
    <property type="match status" value="1"/>
</dbReference>
<keyword evidence="1" id="KW-0732">Signal</keyword>
<dbReference type="InterPro" id="IPR015943">
    <property type="entry name" value="WD40/YVTN_repeat-like_dom_sf"/>
</dbReference>
<name>A0A1Y3QZD5_9BACT</name>
<dbReference type="RefSeq" id="WP_081918790.1">
    <property type="nucleotide sequence ID" value="NZ_JADCKD010000005.1"/>
</dbReference>
<dbReference type="eggNOG" id="COG3292">
    <property type="taxonomic scope" value="Bacteria"/>
</dbReference>
<feature type="chain" id="PRO_5012011441" description="DUF4988 domain-containing protein" evidence="1">
    <location>
        <begin position="22"/>
        <end position="624"/>
    </location>
</feature>
<comment type="caution">
    <text evidence="3">The sequence shown here is derived from an EMBL/GenBank/DDBJ whole genome shotgun (WGS) entry which is preliminary data.</text>
</comment>
<dbReference type="SUPFAM" id="SSF75011">
    <property type="entry name" value="3-carboxy-cis,cis-mucoante lactonizing enzyme"/>
    <property type="match status" value="1"/>
</dbReference>
<feature type="signal peptide" evidence="1">
    <location>
        <begin position="1"/>
        <end position="21"/>
    </location>
</feature>
<organism evidence="3 4">
    <name type="scientific">Alistipes onderdonkii</name>
    <dbReference type="NCBI Taxonomy" id="328813"/>
    <lineage>
        <taxon>Bacteria</taxon>
        <taxon>Pseudomonadati</taxon>
        <taxon>Bacteroidota</taxon>
        <taxon>Bacteroidia</taxon>
        <taxon>Bacteroidales</taxon>
        <taxon>Rikenellaceae</taxon>
        <taxon>Alistipes</taxon>
    </lineage>
</organism>
<evidence type="ECO:0000313" key="4">
    <source>
        <dbReference type="Proteomes" id="UP000195772"/>
    </source>
</evidence>
<feature type="domain" description="DUF4988" evidence="2">
    <location>
        <begin position="25"/>
        <end position="192"/>
    </location>
</feature>
<reference evidence="4" key="1">
    <citation type="submission" date="2017-04" db="EMBL/GenBank/DDBJ databases">
        <title>Function of individual gut microbiota members based on whole genome sequencing of pure cultures obtained from chicken caecum.</title>
        <authorList>
            <person name="Medvecky M."/>
            <person name="Cejkova D."/>
            <person name="Polansky O."/>
            <person name="Karasova D."/>
            <person name="Kubasova T."/>
            <person name="Cizek A."/>
            <person name="Rychlik I."/>
        </authorList>
    </citation>
    <scope>NUCLEOTIDE SEQUENCE [LARGE SCALE GENOMIC DNA]</scope>
    <source>
        <strain evidence="4">An90</strain>
    </source>
</reference>
<evidence type="ECO:0000256" key="1">
    <source>
        <dbReference type="SAM" id="SignalP"/>
    </source>
</evidence>
<dbReference type="Pfam" id="PF16819">
    <property type="entry name" value="DUF5074"/>
    <property type="match status" value="1"/>
</dbReference>
<dbReference type="InterPro" id="IPR031815">
    <property type="entry name" value="DUF5074"/>
</dbReference>
<dbReference type="InterPro" id="IPR032149">
    <property type="entry name" value="DUF4988"/>
</dbReference>
<evidence type="ECO:0000259" key="2">
    <source>
        <dbReference type="Pfam" id="PF16378"/>
    </source>
</evidence>
<dbReference type="eggNOG" id="COG4632">
    <property type="taxonomic scope" value="Bacteria"/>
</dbReference>
<sequence length="624" mass="66693">MKKLFTLLTVMLLGVSTWSCSYDDDDLWNEIGNIKTELARINKEVGTLQTLVDALNQQKTITSVEETATGYTITFNDGKTVEIKNGTNAPEVGIDLFEGVYYWTIGGKGNWLTDADGNKIPVAGKDGSKPQMAVDADGYWTVDGVRIKDAAGNDVKAAGSNGKDGDSFFESVTDGDDEVTFTLTDGTTIIIPKASAAGFAFVFPAQLPKGGTDVDNYYLFAFGEEKILAYTGDITTADLMSIPQGWAARIDPDKKTVTVTAPAFAGSYYTEGILSLVGIDGKGKTQLASARICAVDYSDPEGTFVLNEGNMSSDNGSVIYITANGRLINYAYWRMNGSELGNVGQDMFIADGKAYIISQNGGNDGILVEADARTLKRTGKFGKSDLPGLSMPSHVAVIGRTAYIRDNAGVYKLDLDTKALSFIEGSQGALKNRMAVVGNKVFVPAGKSILVLENGAVAETIAMDGTVTGVVKSDEAGYLWISCSASPAQIIKLAAGDYTQEKHTLTAGGVASGWGATPGITAKGDEIYFCNNSSTIYRHTFSSNTTETLGDVKSNIANWGMIYNMPAVHPVTGEYYYNTILGYGWSFLTNDISVYDLGSGTPKMVADYRNYTHFPAGIFFTAGF</sequence>
<dbReference type="Pfam" id="PF16378">
    <property type="entry name" value="DUF4988"/>
    <property type="match status" value="1"/>
</dbReference>
<dbReference type="AlphaFoldDB" id="A0A1Y3QZD5"/>
<dbReference type="OrthoDB" id="1071014at2"/>